<feature type="non-terminal residue" evidence="15">
    <location>
        <position position="1"/>
    </location>
</feature>
<evidence type="ECO:0000256" key="3">
    <source>
        <dbReference type="ARBA" id="ARBA00006027"/>
    </source>
</evidence>
<comment type="similarity">
    <text evidence="3">In the N-terminal section; belongs to the PMEI family.</text>
</comment>
<comment type="catalytic activity">
    <reaction evidence="12">
        <text>[(1-&gt;4)-alpha-D-galacturonosyl methyl ester](n) + n H2O = [(1-&gt;4)-alpha-D-galacturonosyl](n) + n methanol + n H(+)</text>
        <dbReference type="Rhea" id="RHEA:22380"/>
        <dbReference type="Rhea" id="RHEA-COMP:14570"/>
        <dbReference type="Rhea" id="RHEA-COMP:14573"/>
        <dbReference type="ChEBI" id="CHEBI:15377"/>
        <dbReference type="ChEBI" id="CHEBI:15378"/>
        <dbReference type="ChEBI" id="CHEBI:17790"/>
        <dbReference type="ChEBI" id="CHEBI:140522"/>
        <dbReference type="ChEBI" id="CHEBI:140523"/>
        <dbReference type="EC" id="3.1.1.11"/>
    </reaction>
</comment>
<evidence type="ECO:0000313" key="15">
    <source>
        <dbReference type="EMBL" id="KAF5466275.1"/>
    </source>
</evidence>
<keyword evidence="7 12" id="KW-0378">Hydrolase</keyword>
<dbReference type="InterPro" id="IPR000070">
    <property type="entry name" value="Pectinesterase_cat"/>
</dbReference>
<keyword evidence="8 12" id="KW-0063">Aspartyl esterase</keyword>
<keyword evidence="13" id="KW-1133">Transmembrane helix</keyword>
<accession>A0A833XHU6</accession>
<comment type="caution">
    <text evidence="15">The sequence shown here is derived from an EMBL/GenBank/DDBJ whole genome shotgun (WGS) entry which is preliminary data.</text>
</comment>
<comment type="pathway">
    <text evidence="2 12">Glycan metabolism; pectin degradation; 2-dehydro-3-deoxy-D-gluconate from pectin: step 1/5.</text>
</comment>
<evidence type="ECO:0000259" key="14">
    <source>
        <dbReference type="SMART" id="SM00856"/>
    </source>
</evidence>
<keyword evidence="10" id="KW-0325">Glycoprotein</keyword>
<dbReference type="PROSITE" id="PS00800">
    <property type="entry name" value="PECTINESTERASE_1"/>
    <property type="match status" value="1"/>
</dbReference>
<dbReference type="SUPFAM" id="SSF51126">
    <property type="entry name" value="Pectin lyase-like"/>
    <property type="match status" value="1"/>
</dbReference>
<dbReference type="Pfam" id="PF01095">
    <property type="entry name" value="Pectinesterase"/>
    <property type="match status" value="1"/>
</dbReference>
<comment type="function">
    <text evidence="12">Acts in the modification of cell walls via demethylesterification of cell wall pectin.</text>
</comment>
<dbReference type="EC" id="3.1.1.11" evidence="5 12"/>
<keyword evidence="6 12" id="KW-0134">Cell wall</keyword>
<reference evidence="15" key="2">
    <citation type="submission" date="2020-03" db="EMBL/GenBank/DDBJ databases">
        <title>Walnut 2.0.</title>
        <authorList>
            <person name="Marrano A."/>
            <person name="Britton M."/>
            <person name="Zimin A.V."/>
            <person name="Zaini P.A."/>
            <person name="Workman R."/>
            <person name="Puiu D."/>
            <person name="Bianco L."/>
            <person name="Allen B.J."/>
            <person name="Troggio M."/>
            <person name="Leslie C.A."/>
            <person name="Timp W."/>
            <person name="Dendekar A."/>
            <person name="Salzberg S.L."/>
            <person name="Neale D.B."/>
        </authorList>
    </citation>
    <scope>NUCLEOTIDE SEQUENCE</scope>
    <source>
        <tissue evidence="15">Leaves</tissue>
    </source>
</reference>
<dbReference type="EMBL" id="LIHL02000007">
    <property type="protein sequence ID" value="KAF5466275.1"/>
    <property type="molecule type" value="Genomic_DNA"/>
</dbReference>
<evidence type="ECO:0000256" key="10">
    <source>
        <dbReference type="ARBA" id="ARBA00023180"/>
    </source>
</evidence>
<comment type="subcellular location">
    <subcellularLocation>
        <location evidence="1 12">Secreted</location>
        <location evidence="1 12">Cell wall</location>
    </subcellularLocation>
</comment>
<evidence type="ECO:0000256" key="4">
    <source>
        <dbReference type="ARBA" id="ARBA00007786"/>
    </source>
</evidence>
<dbReference type="GO" id="GO:0030599">
    <property type="term" value="F:pectinesterase activity"/>
    <property type="evidence" value="ECO:0007669"/>
    <property type="project" value="UniProtKB-UniRule"/>
</dbReference>
<evidence type="ECO:0000313" key="16">
    <source>
        <dbReference type="Proteomes" id="UP000619265"/>
    </source>
</evidence>
<evidence type="ECO:0000256" key="11">
    <source>
        <dbReference type="PROSITE-ProRule" id="PRU10040"/>
    </source>
</evidence>
<evidence type="ECO:0000256" key="9">
    <source>
        <dbReference type="ARBA" id="ARBA00023157"/>
    </source>
</evidence>
<dbReference type="FunFam" id="1.20.140.40:FF:000010">
    <property type="entry name" value="Pectinesterase"/>
    <property type="match status" value="1"/>
</dbReference>
<keyword evidence="12" id="KW-0964">Secreted</keyword>
<dbReference type="InterPro" id="IPR035513">
    <property type="entry name" value="Invertase/methylesterase_inhib"/>
</dbReference>
<feature type="active site" evidence="11">
    <location>
        <position position="437"/>
    </location>
</feature>
<dbReference type="AlphaFoldDB" id="A0A833XHU6"/>
<dbReference type="Proteomes" id="UP000619265">
    <property type="component" value="Unassembled WGS sequence"/>
</dbReference>
<dbReference type="SMART" id="SM00856">
    <property type="entry name" value="PMEI"/>
    <property type="match status" value="1"/>
</dbReference>
<proteinExistence type="inferred from homology"/>
<comment type="similarity">
    <text evidence="4">In the C-terminal section; belongs to the pectinesterase family.</text>
</comment>
<dbReference type="InterPro" id="IPR011050">
    <property type="entry name" value="Pectin_lyase_fold/virulence"/>
</dbReference>
<keyword evidence="12" id="KW-0961">Cell wall biogenesis/degradation</keyword>
<feature type="domain" description="Pectinesterase inhibitor" evidence="14">
    <location>
        <begin position="79"/>
        <end position="239"/>
    </location>
</feature>
<dbReference type="CDD" id="cd15798">
    <property type="entry name" value="PMEI-like_3"/>
    <property type="match status" value="1"/>
</dbReference>
<dbReference type="FunFam" id="2.160.20.10:FF:000001">
    <property type="entry name" value="Pectinesterase"/>
    <property type="match status" value="1"/>
</dbReference>
<organism evidence="15 16">
    <name type="scientific">Juglans regia</name>
    <name type="common">English walnut</name>
    <dbReference type="NCBI Taxonomy" id="51240"/>
    <lineage>
        <taxon>Eukaryota</taxon>
        <taxon>Viridiplantae</taxon>
        <taxon>Streptophyta</taxon>
        <taxon>Embryophyta</taxon>
        <taxon>Tracheophyta</taxon>
        <taxon>Spermatophyta</taxon>
        <taxon>Magnoliopsida</taxon>
        <taxon>eudicotyledons</taxon>
        <taxon>Gunneridae</taxon>
        <taxon>Pentapetalae</taxon>
        <taxon>rosids</taxon>
        <taxon>fabids</taxon>
        <taxon>Fagales</taxon>
        <taxon>Juglandaceae</taxon>
        <taxon>Juglans</taxon>
    </lineage>
</organism>
<dbReference type="InterPro" id="IPR006501">
    <property type="entry name" value="Pectinesterase_inhib_dom"/>
</dbReference>
<evidence type="ECO:0000256" key="5">
    <source>
        <dbReference type="ARBA" id="ARBA00013229"/>
    </source>
</evidence>
<sequence>YTPNHSIALSNRYKKMTQIKELLTGKLQISHNYISVVKRKKKLVLAFSVTLLLVAAIVGIAAGVHSRGKNSGNRELSASAHAIVKSSCSSTLYPDLCYSALASVPGASAKLSSQKDVIEASLNITTEAVEHNFFTVKKLIKTRKDLTKREKTALHDCLETIDDTLDELHQAVEDLHEYPNKKSLSLHADDLKTLISSAITNQETCLDGFSHDEADKRVRKVLLAGQVHVEHMCSNALAMIKNMTDTDIANEGKTTSRKLKEEVDGVKWPEWLSAADRRLLQSSSVTPDAVVAADGSGDYKTVSEAVAAAPDNSKTRYVIRIKAGVYRENVEVTKKKKNIMFLGDGRTTTIITASRNVVDGSTTFTSATVAAVGERFLARGITFQNTAGPSKHQAVALRVGSDLSAFYECDMLAYQDTLYVHSNRQFFVNCLVAGTVDFIFGNAAVVFQDCDIHARRPNSGQKNMVTAQGRTDPNQNTGIIIQKSRIGATSDLEQVKSNFRTYLGRPWKEYSRTVIMQSSISDVIDPAGWHIWDGTFALDTLFYGEYQNTGAGAGTSKRVTWKGYKVITSASEAGAYTPGNFLAGSSWLGSTGFPYSLGL</sequence>
<evidence type="ECO:0000256" key="13">
    <source>
        <dbReference type="SAM" id="Phobius"/>
    </source>
</evidence>
<dbReference type="InterPro" id="IPR033131">
    <property type="entry name" value="Pectinesterase_Asp_AS"/>
</dbReference>
<keyword evidence="13" id="KW-0472">Membrane</keyword>
<dbReference type="Gene3D" id="2.160.20.10">
    <property type="entry name" value="Single-stranded right-handed beta-helix, Pectin lyase-like"/>
    <property type="match status" value="1"/>
</dbReference>
<dbReference type="Gramene" id="Jr07_26570_p1">
    <property type="protein sequence ID" value="cds.Jr07_26570_p1"/>
    <property type="gene ID" value="Jr07_26570"/>
</dbReference>
<dbReference type="Pfam" id="PF04043">
    <property type="entry name" value="PMEI"/>
    <property type="match status" value="1"/>
</dbReference>
<dbReference type="GO" id="GO:0004857">
    <property type="term" value="F:enzyme inhibitor activity"/>
    <property type="evidence" value="ECO:0007669"/>
    <property type="project" value="InterPro"/>
</dbReference>
<evidence type="ECO:0000256" key="8">
    <source>
        <dbReference type="ARBA" id="ARBA00023085"/>
    </source>
</evidence>
<dbReference type="GO" id="GO:0042545">
    <property type="term" value="P:cell wall modification"/>
    <property type="evidence" value="ECO:0007669"/>
    <property type="project" value="UniProtKB-UniRule"/>
</dbReference>
<keyword evidence="13" id="KW-0812">Transmembrane</keyword>
<evidence type="ECO:0000256" key="1">
    <source>
        <dbReference type="ARBA" id="ARBA00004191"/>
    </source>
</evidence>
<dbReference type="PROSITE" id="PS00503">
    <property type="entry name" value="PECTINESTERASE_2"/>
    <property type="match status" value="1"/>
</dbReference>
<dbReference type="Gene3D" id="1.20.140.40">
    <property type="entry name" value="Invertase/pectin methylesterase inhibitor family protein"/>
    <property type="match status" value="1"/>
</dbReference>
<evidence type="ECO:0000256" key="6">
    <source>
        <dbReference type="ARBA" id="ARBA00022512"/>
    </source>
</evidence>
<protein>
    <recommendedName>
        <fullName evidence="5 12">Pectinesterase</fullName>
        <ecNumber evidence="5 12">3.1.1.11</ecNumber>
    </recommendedName>
</protein>
<dbReference type="NCBIfam" id="TIGR01614">
    <property type="entry name" value="PME_inhib"/>
    <property type="match status" value="1"/>
</dbReference>
<evidence type="ECO:0000256" key="12">
    <source>
        <dbReference type="RuleBase" id="RU000589"/>
    </source>
</evidence>
<dbReference type="PANTHER" id="PTHR31707">
    <property type="entry name" value="PECTINESTERASE"/>
    <property type="match status" value="1"/>
</dbReference>
<dbReference type="UniPathway" id="UPA00545">
    <property type="reaction ID" value="UER00823"/>
</dbReference>
<dbReference type="InterPro" id="IPR012334">
    <property type="entry name" value="Pectin_lyas_fold"/>
</dbReference>
<evidence type="ECO:0000256" key="7">
    <source>
        <dbReference type="ARBA" id="ARBA00022801"/>
    </source>
</evidence>
<reference evidence="15" key="1">
    <citation type="submission" date="2015-10" db="EMBL/GenBank/DDBJ databases">
        <authorList>
            <person name="Martinez-Garcia P.J."/>
            <person name="Crepeau M.W."/>
            <person name="Puiu D."/>
            <person name="Gonzalez-Ibeas D."/>
            <person name="Whalen J."/>
            <person name="Stevens K."/>
            <person name="Paul R."/>
            <person name="Butterfield T."/>
            <person name="Britton M."/>
            <person name="Reagan R."/>
            <person name="Chakraborty S."/>
            <person name="Walawage S.L."/>
            <person name="Vasquez-Gross H.A."/>
            <person name="Cardeno C."/>
            <person name="Famula R."/>
            <person name="Pratt K."/>
            <person name="Kuruganti S."/>
            <person name="Aradhya M.K."/>
            <person name="Leslie C.A."/>
            <person name="Dandekar A.M."/>
            <person name="Salzberg S.L."/>
            <person name="Wegrzyn J.L."/>
            <person name="Langley C.H."/>
            <person name="Neale D.B."/>
        </authorList>
    </citation>
    <scope>NUCLEOTIDE SEQUENCE</scope>
    <source>
        <tissue evidence="15">Leaves</tissue>
    </source>
</reference>
<feature type="transmembrane region" description="Helical" evidence="13">
    <location>
        <begin position="43"/>
        <end position="64"/>
    </location>
</feature>
<gene>
    <name evidence="15" type="ORF">F2P56_016216</name>
</gene>
<dbReference type="SUPFAM" id="SSF101148">
    <property type="entry name" value="Plant invertase/pectin methylesterase inhibitor"/>
    <property type="match status" value="1"/>
</dbReference>
<evidence type="ECO:0000256" key="2">
    <source>
        <dbReference type="ARBA" id="ARBA00005184"/>
    </source>
</evidence>
<dbReference type="InterPro" id="IPR018040">
    <property type="entry name" value="Pectinesterase_Tyr_AS"/>
</dbReference>
<name>A0A833XHU6_JUGRE</name>
<keyword evidence="9" id="KW-1015">Disulfide bond</keyword>
<dbReference type="GO" id="GO:0045490">
    <property type="term" value="P:pectin catabolic process"/>
    <property type="evidence" value="ECO:0007669"/>
    <property type="project" value="UniProtKB-UniRule"/>
</dbReference>